<reference evidence="2 3" key="1">
    <citation type="submission" date="2016-08" db="EMBL/GenBank/DDBJ databases">
        <title>Complete genome sequence of Bacillus muralis G25-68, a strain with toxicity to nematodes.</title>
        <authorList>
            <person name="Zheng Z."/>
        </authorList>
    </citation>
    <scope>NUCLEOTIDE SEQUENCE [LARGE SCALE GENOMIC DNA]</scope>
    <source>
        <strain evidence="2 3">G25-68</strain>
    </source>
</reference>
<keyword evidence="3" id="KW-1185">Reference proteome</keyword>
<evidence type="ECO:0000256" key="1">
    <source>
        <dbReference type="SAM" id="SignalP"/>
    </source>
</evidence>
<dbReference type="OrthoDB" id="2871547at2"/>
<feature type="signal peptide" evidence="1">
    <location>
        <begin position="1"/>
        <end position="19"/>
    </location>
</feature>
<proteinExistence type="predicted"/>
<keyword evidence="1" id="KW-0732">Signal</keyword>
<dbReference type="RefSeq" id="WP_064466664.1">
    <property type="nucleotide sequence ID" value="NZ_CP017080.1"/>
</dbReference>
<evidence type="ECO:0000313" key="2">
    <source>
        <dbReference type="EMBL" id="AOH53820.1"/>
    </source>
</evidence>
<dbReference type="PROSITE" id="PS51257">
    <property type="entry name" value="PROKAR_LIPOPROTEIN"/>
    <property type="match status" value="1"/>
</dbReference>
<sequence>MKKKTCILALVLLSITVMAGCTTKEEHISIQKLENKTYHFEAYKQEIETRDTEKAKEVLKNADWHEFVWDKDIPKADFIFYFNDDKSEGAIPVYYAWVNKDEHVIELTRDQHKKHVQLNRKESTPILKLLNEW</sequence>
<protein>
    <recommendedName>
        <fullName evidence="4">Lipoprotein</fullName>
    </recommendedName>
</protein>
<evidence type="ECO:0008006" key="4">
    <source>
        <dbReference type="Google" id="ProtNLM"/>
    </source>
</evidence>
<dbReference type="KEGG" id="bmur:ABE28_005620"/>
<gene>
    <name evidence="2" type="ORF">ABE28_005620</name>
</gene>
<name>A0A1B3XKU3_9BACI</name>
<organism evidence="2 3">
    <name type="scientific">Peribacillus muralis</name>
    <dbReference type="NCBI Taxonomy" id="264697"/>
    <lineage>
        <taxon>Bacteria</taxon>
        <taxon>Bacillati</taxon>
        <taxon>Bacillota</taxon>
        <taxon>Bacilli</taxon>
        <taxon>Bacillales</taxon>
        <taxon>Bacillaceae</taxon>
        <taxon>Peribacillus</taxon>
    </lineage>
</organism>
<dbReference type="Proteomes" id="UP000077926">
    <property type="component" value="Chromosome"/>
</dbReference>
<evidence type="ECO:0000313" key="3">
    <source>
        <dbReference type="Proteomes" id="UP000077926"/>
    </source>
</evidence>
<feature type="chain" id="PRO_5039257751" description="Lipoprotein" evidence="1">
    <location>
        <begin position="20"/>
        <end position="133"/>
    </location>
</feature>
<dbReference type="EMBL" id="CP017080">
    <property type="protein sequence ID" value="AOH53820.1"/>
    <property type="molecule type" value="Genomic_DNA"/>
</dbReference>
<accession>A0A1B3XKU3</accession>
<dbReference type="AlphaFoldDB" id="A0A1B3XKU3"/>